<dbReference type="RefSeq" id="WP_379270475.1">
    <property type="nucleotide sequence ID" value="NZ_JBHUGT010000015.1"/>
</dbReference>
<dbReference type="InterPro" id="IPR036291">
    <property type="entry name" value="NAD(P)-bd_dom_sf"/>
</dbReference>
<dbReference type="InterPro" id="IPR028939">
    <property type="entry name" value="P5C_Rdtase_cat_N"/>
</dbReference>
<dbReference type="EMBL" id="JBHUMY010000006">
    <property type="protein sequence ID" value="MFD2659792.1"/>
    <property type="molecule type" value="Genomic_DNA"/>
</dbReference>
<evidence type="ECO:0000259" key="2">
    <source>
        <dbReference type="Pfam" id="PF03807"/>
    </source>
</evidence>
<gene>
    <name evidence="3" type="ORF">ACFSW5_05860</name>
</gene>
<proteinExistence type="predicted"/>
<evidence type="ECO:0000313" key="3">
    <source>
        <dbReference type="EMBL" id="MFD2659792.1"/>
    </source>
</evidence>
<dbReference type="Proteomes" id="UP001597493">
    <property type="component" value="Unassembled WGS sequence"/>
</dbReference>
<evidence type="ECO:0000256" key="1">
    <source>
        <dbReference type="ARBA" id="ARBA00023002"/>
    </source>
</evidence>
<keyword evidence="4" id="KW-1185">Reference proteome</keyword>
<sequence length="212" mass="23160">MNIGILGAGNVGKRLGTGFVKSGHRVVISSREPHNSKHVSWRQEAGESGDIASFEEAARFGEIVIAALPWSCLKNVLEAIDPVYLKNKTVIDVSNAVHFDNGPRLLLHDTSAGLIVQKLLPESHVVKTLNTINDKIMIHPNFKEGSPIMFMSGNDNSSKDQVRALLKDIGWTTVVDLGDIRQSLLQESMMLACLISEIQLQSPGSAFALLRH</sequence>
<feature type="domain" description="Pyrroline-5-carboxylate reductase catalytic N-terminal" evidence="2">
    <location>
        <begin position="3"/>
        <end position="95"/>
    </location>
</feature>
<keyword evidence="1" id="KW-0560">Oxidoreductase</keyword>
<dbReference type="Pfam" id="PF03807">
    <property type="entry name" value="F420_oxidored"/>
    <property type="match status" value="1"/>
</dbReference>
<name>A0ABW5QTX1_9BACL</name>
<dbReference type="InterPro" id="IPR051267">
    <property type="entry name" value="STEAP_metalloreductase"/>
</dbReference>
<reference evidence="4" key="1">
    <citation type="journal article" date="2019" name="Int. J. Syst. Evol. Microbiol.">
        <title>The Global Catalogue of Microorganisms (GCM) 10K type strain sequencing project: providing services to taxonomists for standard genome sequencing and annotation.</title>
        <authorList>
            <consortium name="The Broad Institute Genomics Platform"/>
            <consortium name="The Broad Institute Genome Sequencing Center for Infectious Disease"/>
            <person name="Wu L."/>
            <person name="Ma J."/>
        </authorList>
    </citation>
    <scope>NUCLEOTIDE SEQUENCE [LARGE SCALE GENOMIC DNA]</scope>
    <source>
        <strain evidence="4">TISTR 1827</strain>
    </source>
</reference>
<dbReference type="PANTHER" id="PTHR14239">
    <property type="entry name" value="DUDULIN-RELATED"/>
    <property type="match status" value="1"/>
</dbReference>
<comment type="caution">
    <text evidence="3">The sequence shown here is derived from an EMBL/GenBank/DDBJ whole genome shotgun (WGS) entry which is preliminary data.</text>
</comment>
<protein>
    <submittedName>
        <fullName evidence="3">NADPH-dependent F420 reductase</fullName>
    </submittedName>
</protein>
<evidence type="ECO:0000313" key="4">
    <source>
        <dbReference type="Proteomes" id="UP001597493"/>
    </source>
</evidence>
<accession>A0ABW5QTX1</accession>
<dbReference type="Gene3D" id="3.40.50.720">
    <property type="entry name" value="NAD(P)-binding Rossmann-like Domain"/>
    <property type="match status" value="1"/>
</dbReference>
<organism evidence="3 4">
    <name type="scientific">Paenibacillus thailandensis</name>
    <dbReference type="NCBI Taxonomy" id="393250"/>
    <lineage>
        <taxon>Bacteria</taxon>
        <taxon>Bacillati</taxon>
        <taxon>Bacillota</taxon>
        <taxon>Bacilli</taxon>
        <taxon>Bacillales</taxon>
        <taxon>Paenibacillaceae</taxon>
        <taxon>Paenibacillus</taxon>
    </lineage>
</organism>
<dbReference type="SUPFAM" id="SSF51735">
    <property type="entry name" value="NAD(P)-binding Rossmann-fold domains"/>
    <property type="match status" value="1"/>
</dbReference>
<dbReference type="PANTHER" id="PTHR14239:SF10">
    <property type="entry name" value="REDUCTASE"/>
    <property type="match status" value="1"/>
</dbReference>